<name>A0A3S0Q3Z3_9FLAO</name>
<dbReference type="AlphaFoldDB" id="A0A3S0Q3Z3"/>
<dbReference type="InterPro" id="IPR035986">
    <property type="entry name" value="PKD_dom_sf"/>
</dbReference>
<dbReference type="EMBL" id="RYFC01000003">
    <property type="protein sequence ID" value="RTZ46062.1"/>
    <property type="molecule type" value="Genomic_DNA"/>
</dbReference>
<accession>A0A3S0Q3Z3</accession>
<dbReference type="SUPFAM" id="SSF49299">
    <property type="entry name" value="PKD domain"/>
    <property type="match status" value="1"/>
</dbReference>
<comment type="caution">
    <text evidence="1">The sequence shown here is derived from an EMBL/GenBank/DDBJ whole genome shotgun (WGS) entry which is preliminary data.</text>
</comment>
<evidence type="ECO:0008006" key="3">
    <source>
        <dbReference type="Google" id="ProtNLM"/>
    </source>
</evidence>
<evidence type="ECO:0000313" key="1">
    <source>
        <dbReference type="EMBL" id="RTZ46062.1"/>
    </source>
</evidence>
<dbReference type="Proteomes" id="UP000276953">
    <property type="component" value="Unassembled WGS sequence"/>
</dbReference>
<organism evidence="1 2">
    <name type="scientific">Chryseobacterium arthrosphaerae</name>
    <dbReference type="NCBI Taxonomy" id="651561"/>
    <lineage>
        <taxon>Bacteria</taxon>
        <taxon>Pseudomonadati</taxon>
        <taxon>Bacteroidota</taxon>
        <taxon>Flavobacteriia</taxon>
        <taxon>Flavobacteriales</taxon>
        <taxon>Weeksellaceae</taxon>
        <taxon>Chryseobacterium group</taxon>
        <taxon>Chryseobacterium</taxon>
    </lineage>
</organism>
<reference evidence="1 2" key="1">
    <citation type="submission" date="2018-12" db="EMBL/GenBank/DDBJ databases">
        <title>Draft Genome Sequence of Chryseobacterium arthrosphaerae strain ED882-96 Isolated from the Blood of a Patient with Liver Cirrhosis in Taiwan.</title>
        <authorList>
            <person name="Lin J.-N."/>
            <person name="Lai C.-H."/>
            <person name="Yang C.-H."/>
            <person name="Huang Y.-H."/>
        </authorList>
    </citation>
    <scope>NUCLEOTIDE SEQUENCE [LARGE SCALE GENOMIC DNA]</scope>
    <source>
        <strain evidence="1 2">ED882-96</strain>
    </source>
</reference>
<protein>
    <recommendedName>
        <fullName evidence="3">PKD domain-containing protein</fullName>
    </recommendedName>
</protein>
<evidence type="ECO:0000313" key="2">
    <source>
        <dbReference type="Proteomes" id="UP000276953"/>
    </source>
</evidence>
<proteinExistence type="predicted"/>
<gene>
    <name evidence="1" type="ORF">EJ377_16170</name>
</gene>
<dbReference type="InterPro" id="IPR013783">
    <property type="entry name" value="Ig-like_fold"/>
</dbReference>
<dbReference type="Gene3D" id="2.60.40.10">
    <property type="entry name" value="Immunoglobulins"/>
    <property type="match status" value="1"/>
</dbReference>
<sequence>MYKTTMPAAHIVFVRIRFGSCWYAKAVEVQKKYEAKFNESLVCNGSNGYTLKLHNTSTIFNITSAISYTFSGGGQPDQYGQTATYTNLAPGTYTFTMTMVAPGFPSCSMTKTITIPPVPSLSFTSPSKVCVGEVINLTPVGYNPANTYTWLFSNTSIVASGPTTAIAINTSGPTNIN</sequence>